<keyword evidence="3" id="KW-0472">Membrane</keyword>
<dbReference type="InterPro" id="IPR005754">
    <property type="entry name" value="Sortase"/>
</dbReference>
<dbReference type="RefSeq" id="WP_207940244.1">
    <property type="nucleotide sequence ID" value="NZ_CP147251.1"/>
</dbReference>
<reference evidence="4 5" key="1">
    <citation type="submission" date="2021-03" db="EMBL/GenBank/DDBJ databases">
        <authorList>
            <person name="Gilmore M.S."/>
            <person name="Schwartzman J."/>
            <person name="Van Tyne D."/>
            <person name="Martin M."/>
            <person name="Earl A.M."/>
            <person name="Manson A.L."/>
            <person name="Straub T."/>
            <person name="Salamzade R."/>
            <person name="Saavedra J."/>
            <person name="Lebreton F."/>
            <person name="Prichula J."/>
            <person name="Schaufler K."/>
            <person name="Gaca A."/>
            <person name="Sgardioli B."/>
            <person name="Wagenaar J."/>
            <person name="Strong T."/>
        </authorList>
    </citation>
    <scope>NUCLEOTIDE SEQUENCE [LARGE SCALE GENOMIC DNA]</scope>
    <source>
        <strain evidence="4 5">DIV2402</strain>
    </source>
</reference>
<feature type="region of interest" description="Disordered" evidence="2">
    <location>
        <begin position="65"/>
        <end position="84"/>
    </location>
</feature>
<dbReference type="Proteomes" id="UP000664701">
    <property type="component" value="Chromosome"/>
</dbReference>
<dbReference type="CDD" id="cd05827">
    <property type="entry name" value="Sortase_C"/>
    <property type="match status" value="1"/>
</dbReference>
<evidence type="ECO:0000256" key="2">
    <source>
        <dbReference type="SAM" id="MobiDB-lite"/>
    </source>
</evidence>
<organism evidence="4 5">
    <name type="scientific">Candidatus Enterococcus lowellii</name>
    <dbReference type="NCBI Taxonomy" id="2230877"/>
    <lineage>
        <taxon>Bacteria</taxon>
        <taxon>Bacillati</taxon>
        <taxon>Bacillota</taxon>
        <taxon>Bacilli</taxon>
        <taxon>Lactobacillales</taxon>
        <taxon>Enterococcaceae</taxon>
        <taxon>Enterococcus</taxon>
    </lineage>
</organism>
<evidence type="ECO:0000256" key="3">
    <source>
        <dbReference type="SAM" id="Phobius"/>
    </source>
</evidence>
<accession>A0ABZ2SPD4</accession>
<dbReference type="SUPFAM" id="SSF63817">
    <property type="entry name" value="Sortase"/>
    <property type="match status" value="1"/>
</dbReference>
<dbReference type="Gene3D" id="2.40.260.10">
    <property type="entry name" value="Sortase"/>
    <property type="match status" value="1"/>
</dbReference>
<name>A0ABZ2SPD4_9ENTE</name>
<dbReference type="InterPro" id="IPR042002">
    <property type="entry name" value="Sortase_C"/>
</dbReference>
<keyword evidence="5" id="KW-1185">Reference proteome</keyword>
<feature type="transmembrane region" description="Helical" evidence="3">
    <location>
        <begin position="12"/>
        <end position="30"/>
    </location>
</feature>
<protein>
    <submittedName>
        <fullName evidence="4">Sortase A</fullName>
    </submittedName>
</protein>
<evidence type="ECO:0000313" key="5">
    <source>
        <dbReference type="Proteomes" id="UP000664701"/>
    </source>
</evidence>
<reference evidence="4 5" key="2">
    <citation type="submission" date="2024-03" db="EMBL/GenBank/DDBJ databases">
        <title>The Genome Sequence of Enterococcus sp. DIV2402.</title>
        <authorList>
            <consortium name="The Broad Institute Genomics Platform"/>
            <consortium name="The Broad Institute Microbial Omics Core"/>
            <consortium name="The Broad Institute Genomic Center for Infectious Diseases"/>
            <person name="Earl A."/>
            <person name="Manson A."/>
            <person name="Gilmore M."/>
            <person name="Schwartman J."/>
            <person name="Shea T."/>
            <person name="Abouelleil A."/>
            <person name="Cao P."/>
            <person name="Chapman S."/>
            <person name="Cusick C."/>
            <person name="Young S."/>
            <person name="Neafsey D."/>
            <person name="Nusbaum C."/>
            <person name="Birren B."/>
        </authorList>
    </citation>
    <scope>NUCLEOTIDE SEQUENCE [LARGE SCALE GENOMIC DNA]</scope>
    <source>
        <strain evidence="4 5">DIV2402</strain>
    </source>
</reference>
<dbReference type="EMBL" id="CP147251">
    <property type="protein sequence ID" value="WYJ77642.1"/>
    <property type="molecule type" value="Genomic_DNA"/>
</dbReference>
<sequence length="282" mass="31937">MKKSKRQLFSRIAVICLFCTGVMVMTYPFYVNALNNFLDQQQMTYYLTKEKNVAAERQRLEVENERLKTEGLAPGADPFSESPSQKADEQYYQQHFIGKINIPKLAVELSLFDTTTPLLLEKGATVLDGTSYPVGGDGTHAVITAHRGLPERELFTNLPKLKKGDLFLIDILNQTLAYEVRDIQVVEPHETSLLQLVAEKDLVTLVTCTPYMINSHRLLVTGERVPYTANVQKEQEAGNRQRFWEQIIIAVGIGIFLIVSIGMIAHQIYRFKLKNNPSSKSE</sequence>
<dbReference type="Pfam" id="PF04203">
    <property type="entry name" value="Sortase"/>
    <property type="match status" value="1"/>
</dbReference>
<evidence type="ECO:0000256" key="1">
    <source>
        <dbReference type="ARBA" id="ARBA00022801"/>
    </source>
</evidence>
<dbReference type="InterPro" id="IPR023365">
    <property type="entry name" value="Sortase_dom-sf"/>
</dbReference>
<keyword evidence="3" id="KW-0812">Transmembrane</keyword>
<dbReference type="NCBIfam" id="TIGR01076">
    <property type="entry name" value="sortase_fam"/>
    <property type="match status" value="1"/>
</dbReference>
<feature type="transmembrane region" description="Helical" evidence="3">
    <location>
        <begin position="243"/>
        <end position="265"/>
    </location>
</feature>
<keyword evidence="1" id="KW-0378">Hydrolase</keyword>
<evidence type="ECO:0000313" key="4">
    <source>
        <dbReference type="EMBL" id="WYJ77642.1"/>
    </source>
</evidence>
<keyword evidence="3" id="KW-1133">Transmembrane helix</keyword>
<dbReference type="NCBIfam" id="NF033745">
    <property type="entry name" value="class_C_sortase"/>
    <property type="match status" value="1"/>
</dbReference>
<gene>
    <name evidence="4" type="ORF">DOK78_002280</name>
</gene>
<proteinExistence type="predicted"/>